<feature type="domain" description="Flagellar hook-length control protein-like C-terminal" evidence="1">
    <location>
        <begin position="217"/>
        <end position="283"/>
    </location>
</feature>
<dbReference type="STRING" id="1156395.DBT_0900"/>
<organism evidence="2 3">
    <name type="scientific">Dissulfuribacter thermophilus</name>
    <dbReference type="NCBI Taxonomy" id="1156395"/>
    <lineage>
        <taxon>Bacteria</taxon>
        <taxon>Pseudomonadati</taxon>
        <taxon>Thermodesulfobacteriota</taxon>
        <taxon>Dissulfuribacteria</taxon>
        <taxon>Dissulfuribacterales</taxon>
        <taxon>Dissulfuribacteraceae</taxon>
        <taxon>Dissulfuribacter</taxon>
    </lineage>
</organism>
<dbReference type="InterPro" id="IPR021136">
    <property type="entry name" value="Flagellar_hook_control-like_C"/>
</dbReference>
<proteinExistence type="predicted"/>
<reference evidence="2 3" key="1">
    <citation type="submission" date="2016-06" db="EMBL/GenBank/DDBJ databases">
        <title>Respiratory ammonification of nitrate coupled to the oxidation of elemental sulfur in deep-sea autotrophic thermophilic bacteria.</title>
        <authorList>
            <person name="Slobodkina G.B."/>
            <person name="Mardanov A.V."/>
            <person name="Ravin N.V."/>
            <person name="Frolova A.A."/>
            <person name="Viryasiv M.B."/>
            <person name="Chernyh N.A."/>
            <person name="Bonch-Osmolovskaya E.A."/>
            <person name="Slobodkin A.I."/>
        </authorList>
    </citation>
    <scope>NUCLEOTIDE SEQUENCE [LARGE SCALE GENOMIC DNA]</scope>
    <source>
        <strain evidence="2 3">S69</strain>
    </source>
</reference>
<evidence type="ECO:0000313" key="3">
    <source>
        <dbReference type="Proteomes" id="UP000093080"/>
    </source>
</evidence>
<name>A0A1B9F6I6_9BACT</name>
<accession>A0A1B9F6I6</accession>
<protein>
    <recommendedName>
        <fullName evidence="1">Flagellar hook-length control protein-like C-terminal domain-containing protein</fullName>
    </recommendedName>
</protein>
<sequence>MALDPTKIFSVFKNLTQKTEPLSLIGPGKIAFQKGQILEAIFLGQDQGRSLIRVGQQLLNARGPIDAQKGDRLLLQVLDIGPPPLLTVVRQTTSVDDSSLESLFIKAKLDLIHGQGPKGLATNKFGPLISKDGKPDELMALAVLKALFSKESPKHDAIPIVHHFETLFSLEKGIREQFGINAFLLPVFFEGDKGVGHIAIYNEKQKEEDKRQNRPQKFNVRVDFDLELSALGPLRINLYLSSKSIGMFIRAKDETITKIEQGLNELRQRLDALGFKIELLKVTSFKKKGEKEGIFDIISDRANRRLHFIL</sequence>
<dbReference type="RefSeq" id="WP_067616779.1">
    <property type="nucleotide sequence ID" value="NZ_MAGO01000004.1"/>
</dbReference>
<keyword evidence="3" id="KW-1185">Reference proteome</keyword>
<dbReference type="AlphaFoldDB" id="A0A1B9F6I6"/>
<comment type="caution">
    <text evidence="2">The sequence shown here is derived from an EMBL/GenBank/DDBJ whole genome shotgun (WGS) entry which is preliminary data.</text>
</comment>
<evidence type="ECO:0000313" key="2">
    <source>
        <dbReference type="EMBL" id="OCC15549.1"/>
    </source>
</evidence>
<evidence type="ECO:0000259" key="1">
    <source>
        <dbReference type="Pfam" id="PF02120"/>
    </source>
</evidence>
<dbReference type="Pfam" id="PF02120">
    <property type="entry name" value="Flg_hook"/>
    <property type="match status" value="1"/>
</dbReference>
<gene>
    <name evidence="2" type="ORF">DBT_0900</name>
</gene>
<dbReference type="Proteomes" id="UP000093080">
    <property type="component" value="Unassembled WGS sequence"/>
</dbReference>
<dbReference type="EMBL" id="MAGO01000004">
    <property type="protein sequence ID" value="OCC15549.1"/>
    <property type="molecule type" value="Genomic_DNA"/>
</dbReference>